<feature type="transmembrane region" description="Helical" evidence="1">
    <location>
        <begin position="21"/>
        <end position="39"/>
    </location>
</feature>
<evidence type="ECO:0000313" key="3">
    <source>
        <dbReference type="Proteomes" id="UP001596208"/>
    </source>
</evidence>
<protein>
    <recommendedName>
        <fullName evidence="4">ABC-2 type transport system permease protein</fullName>
    </recommendedName>
</protein>
<comment type="caution">
    <text evidence="2">The sequence shown here is derived from an EMBL/GenBank/DDBJ whole genome shotgun (WGS) entry which is preliminary data.</text>
</comment>
<feature type="transmembrane region" description="Helical" evidence="1">
    <location>
        <begin position="382"/>
        <end position="403"/>
    </location>
</feature>
<organism evidence="2 3">
    <name type="scientific">Streptomyces mutomycini</name>
    <dbReference type="NCBI Taxonomy" id="284036"/>
    <lineage>
        <taxon>Bacteria</taxon>
        <taxon>Bacillati</taxon>
        <taxon>Actinomycetota</taxon>
        <taxon>Actinomycetes</taxon>
        <taxon>Kitasatosporales</taxon>
        <taxon>Streptomycetaceae</taxon>
        <taxon>Streptomyces</taxon>
    </lineage>
</organism>
<evidence type="ECO:0008006" key="4">
    <source>
        <dbReference type="Google" id="ProtNLM"/>
    </source>
</evidence>
<accession>A0ABW0B9F0</accession>
<keyword evidence="1" id="KW-1133">Transmembrane helix</keyword>
<sequence>MTRALFALKLGLFRNGPHNERVFCLVTGLILAALVISGASLTAHGVIHEDWIAVALTVWGGMWLFGPLAQPRHDPSVISREWLRGCPLRSWRLARALSWTELLAIGPLITLACLSSLVVLAAPGGTTAVAAAMAAVAAQLYLLVWAGKTVAALVAWLLQTRAGMTLAAVQTAIMLALSFAGWVPVAAWLLPRPGEGDIALVTPTAGRLPEPMTDVLAASPTGWGYGAALAARDGAGAGPVLLPLAALLTLGALLQLCWIALTVRALRRPPRRASSRRPAVPGRGLSLPFTTPQVAAVVSRELVTWLRDPARGVELRSAWLTPLLMALIIASTDWSWALPLAGPAAAVFGAMIAINTYALDGTALWQLLTTPGAIKADVRGRMVAWALMFGLPSIALAAVLWAATGSPLGGAAVGGAITAAAAGCAGAPLLALVMPAVGTDARDRIHPGQQAGDPTGGQMTIFPVALLAAILPGVIGGPWWGSVLFAVLLAAVVLGVIPALTVRLLQQRGTGLLEAMATRDTAFLHASARTKSSLNRPSDTLCHSRSGATP</sequence>
<feature type="transmembrane region" description="Helical" evidence="1">
    <location>
        <begin position="459"/>
        <end position="477"/>
    </location>
</feature>
<feature type="transmembrane region" description="Helical" evidence="1">
    <location>
        <begin position="102"/>
        <end position="122"/>
    </location>
</feature>
<evidence type="ECO:0000313" key="2">
    <source>
        <dbReference type="EMBL" id="MFC5173711.1"/>
    </source>
</evidence>
<proteinExistence type="predicted"/>
<feature type="transmembrane region" description="Helical" evidence="1">
    <location>
        <begin position="51"/>
        <end position="69"/>
    </location>
</feature>
<name>A0ABW0B9F0_9ACTN</name>
<keyword evidence="3" id="KW-1185">Reference proteome</keyword>
<feature type="transmembrane region" description="Helical" evidence="1">
    <location>
        <begin position="165"/>
        <end position="190"/>
    </location>
</feature>
<feature type="transmembrane region" description="Helical" evidence="1">
    <location>
        <begin position="415"/>
        <end position="438"/>
    </location>
</feature>
<feature type="transmembrane region" description="Helical" evidence="1">
    <location>
        <begin position="483"/>
        <end position="505"/>
    </location>
</feature>
<dbReference type="RefSeq" id="WP_065847345.1">
    <property type="nucleotide sequence ID" value="NZ_JBHSKI010000012.1"/>
</dbReference>
<dbReference type="EMBL" id="JBHSKI010000012">
    <property type="protein sequence ID" value="MFC5173711.1"/>
    <property type="molecule type" value="Genomic_DNA"/>
</dbReference>
<feature type="transmembrane region" description="Helical" evidence="1">
    <location>
        <begin position="240"/>
        <end position="266"/>
    </location>
</feature>
<gene>
    <name evidence="2" type="ORF">ACFPRK_24390</name>
</gene>
<dbReference type="Proteomes" id="UP001596208">
    <property type="component" value="Unassembled WGS sequence"/>
</dbReference>
<feature type="transmembrane region" description="Helical" evidence="1">
    <location>
        <begin position="317"/>
        <end position="338"/>
    </location>
</feature>
<feature type="transmembrane region" description="Helical" evidence="1">
    <location>
        <begin position="344"/>
        <end position="370"/>
    </location>
</feature>
<feature type="transmembrane region" description="Helical" evidence="1">
    <location>
        <begin position="128"/>
        <end position="158"/>
    </location>
</feature>
<reference evidence="3" key="1">
    <citation type="journal article" date="2019" name="Int. J. Syst. Evol. Microbiol.">
        <title>The Global Catalogue of Microorganisms (GCM) 10K type strain sequencing project: providing services to taxonomists for standard genome sequencing and annotation.</title>
        <authorList>
            <consortium name="The Broad Institute Genomics Platform"/>
            <consortium name="The Broad Institute Genome Sequencing Center for Infectious Disease"/>
            <person name="Wu L."/>
            <person name="Ma J."/>
        </authorList>
    </citation>
    <scope>NUCLEOTIDE SEQUENCE [LARGE SCALE GENOMIC DNA]</scope>
    <source>
        <strain evidence="3">CGMCC 4.1721</strain>
    </source>
</reference>
<keyword evidence="1" id="KW-0812">Transmembrane</keyword>
<evidence type="ECO:0000256" key="1">
    <source>
        <dbReference type="SAM" id="Phobius"/>
    </source>
</evidence>
<keyword evidence="1" id="KW-0472">Membrane</keyword>